<dbReference type="InterPro" id="IPR044068">
    <property type="entry name" value="CB"/>
</dbReference>
<dbReference type="Proteomes" id="UP000228626">
    <property type="component" value="Unassembled WGS sequence"/>
</dbReference>
<evidence type="ECO:0000256" key="2">
    <source>
        <dbReference type="ARBA" id="ARBA00022908"/>
    </source>
</evidence>
<evidence type="ECO:0000313" key="9">
    <source>
        <dbReference type="Proteomes" id="UP000228626"/>
    </source>
</evidence>
<dbReference type="InterPro" id="IPR050090">
    <property type="entry name" value="Tyrosine_recombinase_XerCD"/>
</dbReference>
<accession>A0A2H0V1K5</accession>
<keyword evidence="4" id="KW-0233">DNA recombination</keyword>
<dbReference type="InterPro" id="IPR011010">
    <property type="entry name" value="DNA_brk_join_enz"/>
</dbReference>
<dbReference type="InterPro" id="IPR004107">
    <property type="entry name" value="Integrase_SAM-like_N"/>
</dbReference>
<comment type="caution">
    <text evidence="8">The sequence shown here is derived from an EMBL/GenBank/DDBJ whole genome shotgun (WGS) entry which is preliminary data.</text>
</comment>
<dbReference type="GO" id="GO:0006310">
    <property type="term" value="P:DNA recombination"/>
    <property type="evidence" value="ECO:0007669"/>
    <property type="project" value="UniProtKB-KW"/>
</dbReference>
<dbReference type="EMBL" id="PFAR01000043">
    <property type="protein sequence ID" value="PIR92928.1"/>
    <property type="molecule type" value="Genomic_DNA"/>
</dbReference>
<evidence type="ECO:0000313" key="8">
    <source>
        <dbReference type="EMBL" id="PIR92928.1"/>
    </source>
</evidence>
<dbReference type="PROSITE" id="PS51900">
    <property type="entry name" value="CB"/>
    <property type="match status" value="1"/>
</dbReference>
<dbReference type="Pfam" id="PF13495">
    <property type="entry name" value="Phage_int_SAM_4"/>
    <property type="match status" value="1"/>
</dbReference>
<dbReference type="NCBIfam" id="NF040815">
    <property type="entry name" value="recomb_XerA_Arch"/>
    <property type="match status" value="1"/>
</dbReference>
<evidence type="ECO:0000256" key="5">
    <source>
        <dbReference type="PROSITE-ProRule" id="PRU01248"/>
    </source>
</evidence>
<protein>
    <submittedName>
        <fullName evidence="8">Integrase</fullName>
    </submittedName>
</protein>
<evidence type="ECO:0000256" key="4">
    <source>
        <dbReference type="ARBA" id="ARBA00023172"/>
    </source>
</evidence>
<dbReference type="InterPro" id="IPR013762">
    <property type="entry name" value="Integrase-like_cat_sf"/>
</dbReference>
<sequence length="284" mass="32502">MNKSPYYPSQDPVLKMRQEMKLRNFSPKIIKSYSYYITNILQFANKGASGVTSQNIRDYLETLVNINSSASTVNCAYSALKFYFEKILRRKFFINLPRAKKEKKLPVVLSKEEVKKIIDAVNNPKHKCILQLLYGCGLRISEVIKIKMEDVDCGRKMLYVKKGKGNKDRCTILPEKLVKVMEQQKTLKNPKDYLFTGYDRKSPLSTMSVNKIVKQAAAKAEIGKNVSAHSLRHSFATHLLENGVSIRYIQELLGHARLETTQIYTKVSNANFKNITNPLDNLNL</sequence>
<dbReference type="InterPro" id="IPR010998">
    <property type="entry name" value="Integrase_recombinase_N"/>
</dbReference>
<name>A0A2H0V1K5_9BACT</name>
<dbReference type="Pfam" id="PF00589">
    <property type="entry name" value="Phage_integrase"/>
    <property type="match status" value="1"/>
</dbReference>
<proteinExistence type="inferred from homology"/>
<evidence type="ECO:0000259" key="6">
    <source>
        <dbReference type="PROSITE" id="PS51898"/>
    </source>
</evidence>
<organism evidence="8 9">
    <name type="scientific">Candidatus Falkowbacteria bacterium CG10_big_fil_rev_8_21_14_0_10_43_10</name>
    <dbReference type="NCBI Taxonomy" id="1974567"/>
    <lineage>
        <taxon>Bacteria</taxon>
        <taxon>Candidatus Falkowiibacteriota</taxon>
    </lineage>
</organism>
<dbReference type="PANTHER" id="PTHR30349:SF64">
    <property type="entry name" value="PROPHAGE INTEGRASE INTD-RELATED"/>
    <property type="match status" value="1"/>
</dbReference>
<dbReference type="InterPro" id="IPR002104">
    <property type="entry name" value="Integrase_catalytic"/>
</dbReference>
<dbReference type="GO" id="GO:0015074">
    <property type="term" value="P:DNA integration"/>
    <property type="evidence" value="ECO:0007669"/>
    <property type="project" value="UniProtKB-KW"/>
</dbReference>
<keyword evidence="3 5" id="KW-0238">DNA-binding</keyword>
<dbReference type="PANTHER" id="PTHR30349">
    <property type="entry name" value="PHAGE INTEGRASE-RELATED"/>
    <property type="match status" value="1"/>
</dbReference>
<comment type="similarity">
    <text evidence="1">Belongs to the 'phage' integrase family.</text>
</comment>
<evidence type="ECO:0000259" key="7">
    <source>
        <dbReference type="PROSITE" id="PS51900"/>
    </source>
</evidence>
<feature type="domain" description="Core-binding (CB)" evidence="7">
    <location>
        <begin position="8"/>
        <end position="88"/>
    </location>
</feature>
<dbReference type="GO" id="GO:0003677">
    <property type="term" value="F:DNA binding"/>
    <property type="evidence" value="ECO:0007669"/>
    <property type="project" value="UniProtKB-UniRule"/>
</dbReference>
<evidence type="ECO:0000256" key="1">
    <source>
        <dbReference type="ARBA" id="ARBA00008857"/>
    </source>
</evidence>
<dbReference type="PROSITE" id="PS51898">
    <property type="entry name" value="TYR_RECOMBINASE"/>
    <property type="match status" value="1"/>
</dbReference>
<keyword evidence="2" id="KW-0229">DNA integration</keyword>
<dbReference type="AlphaFoldDB" id="A0A2H0V1K5"/>
<reference evidence="9" key="1">
    <citation type="submission" date="2017-09" db="EMBL/GenBank/DDBJ databases">
        <title>Depth-based differentiation of microbial function through sediment-hosted aquifers and enrichment of novel symbionts in the deep terrestrial subsurface.</title>
        <authorList>
            <person name="Probst A.J."/>
            <person name="Ladd B."/>
            <person name="Jarett J.K."/>
            <person name="Geller-Mcgrath D.E."/>
            <person name="Sieber C.M.K."/>
            <person name="Emerson J.B."/>
            <person name="Anantharaman K."/>
            <person name="Thomas B.C."/>
            <person name="Malmstrom R."/>
            <person name="Stieglmeier M."/>
            <person name="Klingl A."/>
            <person name="Woyke T."/>
            <person name="Ryan C.M."/>
            <person name="Banfield J.F."/>
        </authorList>
    </citation>
    <scope>NUCLEOTIDE SEQUENCE [LARGE SCALE GENOMIC DNA]</scope>
</reference>
<dbReference type="SUPFAM" id="SSF56349">
    <property type="entry name" value="DNA breaking-rejoining enzymes"/>
    <property type="match status" value="1"/>
</dbReference>
<dbReference type="Gene3D" id="1.10.443.10">
    <property type="entry name" value="Intergrase catalytic core"/>
    <property type="match status" value="1"/>
</dbReference>
<gene>
    <name evidence="8" type="ORF">COT99_03565</name>
</gene>
<dbReference type="Gene3D" id="1.10.150.130">
    <property type="match status" value="1"/>
</dbReference>
<feature type="domain" description="Tyr recombinase" evidence="6">
    <location>
        <begin position="104"/>
        <end position="277"/>
    </location>
</feature>
<evidence type="ECO:0000256" key="3">
    <source>
        <dbReference type="ARBA" id="ARBA00023125"/>
    </source>
</evidence>